<dbReference type="SUPFAM" id="SSF55909">
    <property type="entry name" value="Pentein"/>
    <property type="match status" value="1"/>
</dbReference>
<evidence type="ECO:0000256" key="2">
    <source>
        <dbReference type="ARBA" id="ARBA00022801"/>
    </source>
</evidence>
<evidence type="ECO:0000313" key="4">
    <source>
        <dbReference type="Proteomes" id="UP000250572"/>
    </source>
</evidence>
<dbReference type="PANTHER" id="PTHR12737">
    <property type="entry name" value="DIMETHYLARGININE DIMETHYLAMINOHYDROLASE"/>
    <property type="match status" value="1"/>
</dbReference>
<dbReference type="Proteomes" id="UP000250572">
    <property type="component" value="Unassembled WGS sequence"/>
</dbReference>
<reference evidence="3 4" key="1">
    <citation type="journal article" date="2018" name="G3 (Bethesda)">
        <title>A High-Quality Reference Genome for the Invasive Mosquitofish Gambusia affinis Using a Chicago Library.</title>
        <authorList>
            <person name="Hoffberg S.L."/>
            <person name="Troendle N.J."/>
            <person name="Glenn T.C."/>
            <person name="Mahmud O."/>
            <person name="Louha S."/>
            <person name="Chalopin D."/>
            <person name="Bennetzen J.L."/>
            <person name="Mauricio R."/>
        </authorList>
    </citation>
    <scope>NUCLEOTIDE SEQUENCE [LARGE SCALE GENOMIC DNA]</scope>
    <source>
        <strain evidence="3">NE01/NJP1002.9</strain>
        <tissue evidence="3">Muscle</tissue>
    </source>
</reference>
<dbReference type="Gene3D" id="3.75.10.10">
    <property type="entry name" value="L-arginine/glycine Amidinotransferase, Chain A"/>
    <property type="match status" value="1"/>
</dbReference>
<keyword evidence="4" id="KW-1185">Reference proteome</keyword>
<gene>
    <name evidence="3" type="ORF">CCH79_00008638</name>
</gene>
<dbReference type="InterPro" id="IPR033199">
    <property type="entry name" value="DDAH-like"/>
</dbReference>
<sequence length="145" mass="16271">MANMCPYGRFTHAVVRGIPETFGKTAGEGRENGEVTVDQAKAQRQFGCLTGALRQKVGLQLIEIPPDPELPESWRIEDVAVIQGDTALITRPFKQQRRSEAERGQRRSQLGCFAAGRRQQGVVRQLLEGLQRTDRKRFTHPVTES</sequence>
<evidence type="ECO:0000313" key="3">
    <source>
        <dbReference type="EMBL" id="PWA15192.1"/>
    </source>
</evidence>
<comment type="caution">
    <text evidence="3">The sequence shown here is derived from an EMBL/GenBank/DDBJ whole genome shotgun (WGS) entry which is preliminary data.</text>
</comment>
<protein>
    <submittedName>
        <fullName evidence="3">Uncharacterized protein</fullName>
    </submittedName>
</protein>
<keyword evidence="2" id="KW-0378">Hydrolase</keyword>
<comment type="similarity">
    <text evidence="1">Belongs to the DDAH family.</text>
</comment>
<accession>A0A315UU99</accession>
<name>A0A315UU99_GAMAF</name>
<evidence type="ECO:0000256" key="1">
    <source>
        <dbReference type="ARBA" id="ARBA00008532"/>
    </source>
</evidence>
<dbReference type="EMBL" id="NHOQ01002733">
    <property type="protein sequence ID" value="PWA15192.1"/>
    <property type="molecule type" value="Genomic_DNA"/>
</dbReference>
<dbReference type="GO" id="GO:0016787">
    <property type="term" value="F:hydrolase activity"/>
    <property type="evidence" value="ECO:0007669"/>
    <property type="project" value="UniProtKB-KW"/>
</dbReference>
<organism evidence="3 4">
    <name type="scientific">Gambusia affinis</name>
    <name type="common">Western mosquitofish</name>
    <name type="synonym">Heterandria affinis</name>
    <dbReference type="NCBI Taxonomy" id="33528"/>
    <lineage>
        <taxon>Eukaryota</taxon>
        <taxon>Metazoa</taxon>
        <taxon>Chordata</taxon>
        <taxon>Craniata</taxon>
        <taxon>Vertebrata</taxon>
        <taxon>Euteleostomi</taxon>
        <taxon>Actinopterygii</taxon>
        <taxon>Neopterygii</taxon>
        <taxon>Teleostei</taxon>
        <taxon>Neoteleostei</taxon>
        <taxon>Acanthomorphata</taxon>
        <taxon>Ovalentaria</taxon>
        <taxon>Atherinomorphae</taxon>
        <taxon>Cyprinodontiformes</taxon>
        <taxon>Poeciliidae</taxon>
        <taxon>Poeciliinae</taxon>
        <taxon>Gambusia</taxon>
    </lineage>
</organism>
<dbReference type="AlphaFoldDB" id="A0A315UU99"/>
<dbReference type="PANTHER" id="PTHR12737:SF16">
    <property type="entry name" value="N(G),N(G)-DIMETHYLARGININE DIMETHYLAMINOHYDROLASE 2"/>
    <property type="match status" value="1"/>
</dbReference>
<proteinExistence type="inferred from homology"/>